<dbReference type="InterPro" id="IPR044852">
    <property type="entry name" value="WBP2-like"/>
</dbReference>
<feature type="region of interest" description="Disordered" evidence="1">
    <location>
        <begin position="192"/>
        <end position="215"/>
    </location>
</feature>
<dbReference type="GO" id="GO:0031490">
    <property type="term" value="F:chromatin DNA binding"/>
    <property type="evidence" value="ECO:0007669"/>
    <property type="project" value="TreeGrafter"/>
</dbReference>
<dbReference type="EMBL" id="JARIHO010000001">
    <property type="protein sequence ID" value="KAJ7367814.1"/>
    <property type="molecule type" value="Genomic_DNA"/>
</dbReference>
<evidence type="ECO:0000256" key="1">
    <source>
        <dbReference type="SAM" id="MobiDB-lite"/>
    </source>
</evidence>
<gene>
    <name evidence="2" type="ORF">DFH08DRAFT_677627</name>
</gene>
<name>A0AAD7ATX1_9AGAR</name>
<dbReference type="PANTHER" id="PTHR31606">
    <property type="entry name" value="WW DOMAIN BINDING PROTEIN 2, ISOFORM E"/>
    <property type="match status" value="1"/>
</dbReference>
<sequence>MALNWTMLGPDRTPVPLPHETTITVINGGVEVILRVPDEPPSESSRAGGSGGSKTLKATGKVTVTDQRFIFTSASDPAYFESLSVPLPSILATKFEQPTFGANYFTFDIKPSADGGLTNGTTAEVRFKDQPMFQFVATLEKTRERAIYMKRQEAENEEGPREFNVLFRFQSALLEIIIIILIRLAAVYTSPTEGSSTSSAGVNTIPGDAPPGYDS</sequence>
<keyword evidence="3" id="KW-1185">Reference proteome</keyword>
<organism evidence="2 3">
    <name type="scientific">Mycena albidolilacea</name>
    <dbReference type="NCBI Taxonomy" id="1033008"/>
    <lineage>
        <taxon>Eukaryota</taxon>
        <taxon>Fungi</taxon>
        <taxon>Dikarya</taxon>
        <taxon>Basidiomycota</taxon>
        <taxon>Agaricomycotina</taxon>
        <taxon>Agaricomycetes</taxon>
        <taxon>Agaricomycetidae</taxon>
        <taxon>Agaricales</taxon>
        <taxon>Marasmiineae</taxon>
        <taxon>Mycenaceae</taxon>
        <taxon>Mycena</taxon>
    </lineage>
</organism>
<dbReference type="PANTHER" id="PTHR31606:SF1">
    <property type="entry name" value="WW DOMAIN BINDING PROTEIN 2, ISOFORM E"/>
    <property type="match status" value="1"/>
</dbReference>
<reference evidence="2" key="1">
    <citation type="submission" date="2023-03" db="EMBL/GenBank/DDBJ databases">
        <title>Massive genome expansion in bonnet fungi (Mycena s.s.) driven by repeated elements and novel gene families across ecological guilds.</title>
        <authorList>
            <consortium name="Lawrence Berkeley National Laboratory"/>
            <person name="Harder C.B."/>
            <person name="Miyauchi S."/>
            <person name="Viragh M."/>
            <person name="Kuo A."/>
            <person name="Thoen E."/>
            <person name="Andreopoulos B."/>
            <person name="Lu D."/>
            <person name="Skrede I."/>
            <person name="Drula E."/>
            <person name="Henrissat B."/>
            <person name="Morin E."/>
            <person name="Kohler A."/>
            <person name="Barry K."/>
            <person name="LaButti K."/>
            <person name="Morin E."/>
            <person name="Salamov A."/>
            <person name="Lipzen A."/>
            <person name="Mereny Z."/>
            <person name="Hegedus B."/>
            <person name="Baldrian P."/>
            <person name="Stursova M."/>
            <person name="Weitz H."/>
            <person name="Taylor A."/>
            <person name="Grigoriev I.V."/>
            <person name="Nagy L.G."/>
            <person name="Martin F."/>
            <person name="Kauserud H."/>
        </authorList>
    </citation>
    <scope>NUCLEOTIDE SEQUENCE</scope>
    <source>
        <strain evidence="2">CBHHK002</strain>
    </source>
</reference>
<protein>
    <submittedName>
        <fullName evidence="2">Uncharacterized protein</fullName>
    </submittedName>
</protein>
<dbReference type="SUPFAM" id="SSF50729">
    <property type="entry name" value="PH domain-like"/>
    <property type="match status" value="1"/>
</dbReference>
<dbReference type="CDD" id="cd13214">
    <property type="entry name" value="PH-GRAM_WBP2"/>
    <property type="match status" value="1"/>
</dbReference>
<feature type="region of interest" description="Disordered" evidence="1">
    <location>
        <begin position="36"/>
        <end position="58"/>
    </location>
</feature>
<dbReference type="GO" id="GO:0003713">
    <property type="term" value="F:transcription coactivator activity"/>
    <property type="evidence" value="ECO:0007669"/>
    <property type="project" value="InterPro"/>
</dbReference>
<dbReference type="Proteomes" id="UP001218218">
    <property type="component" value="Unassembled WGS sequence"/>
</dbReference>
<dbReference type="AlphaFoldDB" id="A0AAD7ATX1"/>
<evidence type="ECO:0000313" key="3">
    <source>
        <dbReference type="Proteomes" id="UP001218218"/>
    </source>
</evidence>
<evidence type="ECO:0000313" key="2">
    <source>
        <dbReference type="EMBL" id="KAJ7367814.1"/>
    </source>
</evidence>
<feature type="compositionally biased region" description="Polar residues" evidence="1">
    <location>
        <begin position="192"/>
        <end position="202"/>
    </location>
</feature>
<proteinExistence type="predicted"/>
<accession>A0AAD7ATX1</accession>
<comment type="caution">
    <text evidence="2">The sequence shown here is derived from an EMBL/GenBank/DDBJ whole genome shotgun (WGS) entry which is preliminary data.</text>
</comment>
<dbReference type="GO" id="GO:0005634">
    <property type="term" value="C:nucleus"/>
    <property type="evidence" value="ECO:0007669"/>
    <property type="project" value="TreeGrafter"/>
</dbReference>